<dbReference type="EMBL" id="KI894009">
    <property type="protein sequence ID" value="OCF51228.1"/>
    <property type="molecule type" value="Genomic_DNA"/>
</dbReference>
<dbReference type="Pfam" id="PF00172">
    <property type="entry name" value="Zn_clus"/>
    <property type="match status" value="1"/>
</dbReference>
<dbReference type="AlphaFoldDB" id="A0A1B9I6S2"/>
<dbReference type="Gene3D" id="4.10.240.10">
    <property type="entry name" value="Zn(2)-C6 fungal-type DNA-binding domain"/>
    <property type="match status" value="1"/>
</dbReference>
<dbReference type="SMART" id="SM00066">
    <property type="entry name" value="GAL4"/>
    <property type="match status" value="1"/>
</dbReference>
<feature type="compositionally biased region" description="Low complexity" evidence="5">
    <location>
        <begin position="1099"/>
        <end position="1114"/>
    </location>
</feature>
<dbReference type="SMART" id="SM00906">
    <property type="entry name" value="Fungal_trans"/>
    <property type="match status" value="1"/>
</dbReference>
<feature type="compositionally biased region" description="Polar residues" evidence="5">
    <location>
        <begin position="478"/>
        <end position="519"/>
    </location>
</feature>
<evidence type="ECO:0000256" key="2">
    <source>
        <dbReference type="ARBA" id="ARBA00022723"/>
    </source>
</evidence>
<dbReference type="PANTHER" id="PTHR46910:SF3">
    <property type="entry name" value="HALOTOLERANCE PROTEIN 9-RELATED"/>
    <property type="match status" value="1"/>
</dbReference>
<feature type="compositionally biased region" description="Low complexity" evidence="5">
    <location>
        <begin position="13"/>
        <end position="41"/>
    </location>
</feature>
<keyword evidence="9" id="KW-1185">Reference proteome</keyword>
<feature type="domain" description="Zn(2)-C6 fungal-type" evidence="6">
    <location>
        <begin position="139"/>
        <end position="168"/>
    </location>
</feature>
<feature type="compositionally biased region" description="Basic and acidic residues" evidence="5">
    <location>
        <begin position="460"/>
        <end position="470"/>
    </location>
</feature>
<evidence type="ECO:0000256" key="3">
    <source>
        <dbReference type="ARBA" id="ARBA00023125"/>
    </source>
</evidence>
<feature type="compositionally biased region" description="Low complexity" evidence="5">
    <location>
        <begin position="83"/>
        <end position="99"/>
    </location>
</feature>
<dbReference type="InterPro" id="IPR050987">
    <property type="entry name" value="AtrR-like"/>
</dbReference>
<keyword evidence="2" id="KW-0479">Metal-binding</keyword>
<keyword evidence="4" id="KW-0539">Nucleus</keyword>
<feature type="compositionally biased region" description="Polar residues" evidence="5">
    <location>
        <begin position="42"/>
        <end position="76"/>
    </location>
</feature>
<reference evidence="8" key="2">
    <citation type="submission" date="2013-07" db="EMBL/GenBank/DDBJ databases">
        <authorList>
            <consortium name="The Broad Institute Genome Sequencing Platform"/>
            <person name="Cuomo C."/>
            <person name="Litvintseva A."/>
            <person name="Chen Y."/>
            <person name="Heitman J."/>
            <person name="Sun S."/>
            <person name="Springer D."/>
            <person name="Dromer F."/>
            <person name="Young S.K."/>
            <person name="Zeng Q."/>
            <person name="Gargeya S."/>
            <person name="Fitzgerald M."/>
            <person name="Abouelleil A."/>
            <person name="Alvarado L."/>
            <person name="Berlin A.M."/>
            <person name="Chapman S.B."/>
            <person name="Dewar J."/>
            <person name="Goldberg J."/>
            <person name="Griggs A."/>
            <person name="Gujja S."/>
            <person name="Hansen M."/>
            <person name="Howarth C."/>
            <person name="Imamovic A."/>
            <person name="Larimer J."/>
            <person name="McCowan C."/>
            <person name="Murphy C."/>
            <person name="Pearson M."/>
            <person name="Priest M."/>
            <person name="Roberts A."/>
            <person name="Saif S."/>
            <person name="Shea T."/>
            <person name="Sykes S."/>
            <person name="Wortman J."/>
            <person name="Nusbaum C."/>
            <person name="Birren B."/>
        </authorList>
    </citation>
    <scope>NUCLEOTIDE SEQUENCE</scope>
    <source>
        <strain evidence="8">CBS 10737</strain>
    </source>
</reference>
<dbReference type="STRING" id="1296096.A0A1B9I6S2"/>
<dbReference type="InterPro" id="IPR001138">
    <property type="entry name" value="Zn2Cys6_DnaBD"/>
</dbReference>
<organism evidence="7">
    <name type="scientific">Kwoniella pini CBS 10737</name>
    <dbReference type="NCBI Taxonomy" id="1296096"/>
    <lineage>
        <taxon>Eukaryota</taxon>
        <taxon>Fungi</taxon>
        <taxon>Dikarya</taxon>
        <taxon>Basidiomycota</taxon>
        <taxon>Agaricomycotina</taxon>
        <taxon>Tremellomycetes</taxon>
        <taxon>Tremellales</taxon>
        <taxon>Cryptococcaceae</taxon>
        <taxon>Kwoniella</taxon>
    </lineage>
</organism>
<feature type="compositionally biased region" description="Low complexity" evidence="5">
    <location>
        <begin position="192"/>
        <end position="212"/>
    </location>
</feature>
<evidence type="ECO:0000313" key="8">
    <source>
        <dbReference type="EMBL" id="WWC69007.1"/>
    </source>
</evidence>
<evidence type="ECO:0000256" key="4">
    <source>
        <dbReference type="ARBA" id="ARBA00023242"/>
    </source>
</evidence>
<dbReference type="RefSeq" id="XP_019012447.1">
    <property type="nucleotide sequence ID" value="XM_019155044.1"/>
</dbReference>
<reference evidence="7" key="3">
    <citation type="submission" date="2016-07" db="EMBL/GenBank/DDBJ databases">
        <title>Evolution of pathogenesis and genome organization in the Tremellales.</title>
        <authorList>
            <person name="Cuomo C."/>
            <person name="Litvintseva A."/>
            <person name="Heitman J."/>
            <person name="Chen Y."/>
            <person name="Sun S."/>
            <person name="Springer D."/>
            <person name="Dromer F."/>
            <person name="Young S."/>
            <person name="Zeng Q."/>
            <person name="Chapman S."/>
            <person name="Gujja S."/>
            <person name="Saif S."/>
            <person name="Birren B."/>
        </authorList>
    </citation>
    <scope>NUCLEOTIDE SEQUENCE</scope>
    <source>
        <strain evidence="7">CBS 10737</strain>
    </source>
</reference>
<dbReference type="OrthoDB" id="25921at2759"/>
<feature type="compositionally biased region" description="Polar residues" evidence="5">
    <location>
        <begin position="227"/>
        <end position="236"/>
    </location>
</feature>
<protein>
    <submittedName>
        <fullName evidence="7">Nuclear protein</fullName>
    </submittedName>
</protein>
<dbReference type="GeneID" id="30171663"/>
<feature type="region of interest" description="Disordered" evidence="5">
    <location>
        <begin position="1046"/>
        <end position="1073"/>
    </location>
</feature>
<dbReference type="EMBL" id="CP144521">
    <property type="protein sequence ID" value="WWC69007.1"/>
    <property type="molecule type" value="Genomic_DNA"/>
</dbReference>
<dbReference type="PANTHER" id="PTHR46910">
    <property type="entry name" value="TRANSCRIPTION FACTOR PDR1"/>
    <property type="match status" value="1"/>
</dbReference>
<feature type="region of interest" description="Disordered" evidence="5">
    <location>
        <begin position="1099"/>
        <end position="1139"/>
    </location>
</feature>
<dbReference type="GO" id="GO:0008270">
    <property type="term" value="F:zinc ion binding"/>
    <property type="evidence" value="ECO:0007669"/>
    <property type="project" value="InterPro"/>
</dbReference>
<dbReference type="InterPro" id="IPR007219">
    <property type="entry name" value="XnlR_reg_dom"/>
</dbReference>
<feature type="compositionally biased region" description="Polar residues" evidence="5">
    <location>
        <begin position="154"/>
        <end position="170"/>
    </location>
</feature>
<feature type="compositionally biased region" description="Polar residues" evidence="5">
    <location>
        <begin position="1053"/>
        <end position="1073"/>
    </location>
</feature>
<name>A0A1B9I6S2_9TREE</name>
<evidence type="ECO:0000256" key="1">
    <source>
        <dbReference type="ARBA" id="ARBA00004123"/>
    </source>
</evidence>
<evidence type="ECO:0000256" key="5">
    <source>
        <dbReference type="SAM" id="MobiDB-lite"/>
    </source>
</evidence>
<evidence type="ECO:0000313" key="7">
    <source>
        <dbReference type="EMBL" id="OCF51228.1"/>
    </source>
</evidence>
<feature type="compositionally biased region" description="Low complexity" evidence="5">
    <location>
        <begin position="375"/>
        <end position="390"/>
    </location>
</feature>
<dbReference type="CDD" id="cd12148">
    <property type="entry name" value="fungal_TF_MHR"/>
    <property type="match status" value="1"/>
</dbReference>
<feature type="compositionally biased region" description="Low complexity" evidence="5">
    <location>
        <begin position="344"/>
        <end position="368"/>
    </location>
</feature>
<dbReference type="PROSITE" id="PS00463">
    <property type="entry name" value="ZN2_CY6_FUNGAL_1"/>
    <property type="match status" value="1"/>
</dbReference>
<keyword evidence="3" id="KW-0238">DNA-binding</keyword>
<feature type="region of interest" description="Disordered" evidence="5">
    <location>
        <begin position="153"/>
        <end position="237"/>
    </location>
</feature>
<dbReference type="InterPro" id="IPR036864">
    <property type="entry name" value="Zn2-C6_fun-type_DNA-bd_sf"/>
</dbReference>
<dbReference type="CDD" id="cd00067">
    <property type="entry name" value="GAL4"/>
    <property type="match status" value="1"/>
</dbReference>
<dbReference type="GO" id="GO:0003677">
    <property type="term" value="F:DNA binding"/>
    <property type="evidence" value="ECO:0007669"/>
    <property type="project" value="UniProtKB-KW"/>
</dbReference>
<feature type="region of interest" description="Disordered" evidence="5">
    <location>
        <begin position="460"/>
        <end position="565"/>
    </location>
</feature>
<proteinExistence type="predicted"/>
<sequence length="1268" mass="136646">MDTTSLQPSSPKQGQAGQVGSQQQSDSPSQSPIIPTSTSISMNQQNDIKPNIIGDSTKSTINGDSNNQHQVQSTIDIQRKESSSSSSNDNTLNPSNSTSQANIQESNTLISQFQNDLMDSEMTDGSESAKRPRLRLAHACDRCRRRKIRCDTQHPCTPCQQSGNQCTFETPSRRTVKPKKDHSTKESHHHQQQQQQQQNSTSSSSNTTTTTNIIGGGSGIKRPHSPLRNTLASLTSGGEGNLEARLAALESMLRDVPPNVHNAFLSTLDARLGSGTGVGIKEGGEGVGVSVAVEALARGTNTTSNSTNTFLGPSGSGNTSFGGISANDLLADLNWNIPLSGSTSSGNQNGLNNFSSNNNNNPTNGSNSTLLPDWNSSSSNNNNNVSSSSNGGALSNWLAGIGVGPSLNKRREERGMDELAKRMEGMSFFYEDEIGQAKWQGATSGFPLLHLLTAANAQKDTVDDSSHDPLPDVLISPAHSNSNLSTSPANANGNAPNVSRRVSSASTALGSSAVRSSSVPAKGRSSSMGIGGGGGNRNRNSSPMGKRKERFFPDRTPRPHQTLNPEASWKVITGVIPPDLMDTLVRCYLSTSHLLWPFLHVPSFLSDYANPQQWGEPGFTCFIVAVCTLSSRHVDDPRVRANSNDPSTAGKQYFELFKRLRDLPSADRPTLYSIQAAFLAAIYAFGLGNLSKAFSLQAESITLCLDGGLHRSVDGYDHFDAVEKETRKRTFWSIYSWDKQSAALFGRPPIIHLRDCDVTEPLIVDDENLDAEGIKDESINSQSRICAFVAAIRLHVILEGVIDSATRPSSFPTSPFLAKAAATIARRSPQNESLQDELGLLEEWSKILPKYWHYDSETAASRDPIRITQAERLHCLEHLVKMIIYRHRFSGFVAMPASTQEERARHLDLCRKAMQCALTIIADHVHISQRGMMTYYGVHVIHQLAQAGRTLVAVILNCRDADFRPIIAPSIEGLRSCVGLLRRFSGRYLCGLRSADIIDEFCRICNIPVNSPRVPDSTSRPSPAWLRPVPKRVSLSQNDLYGGSPGTGMMDFNANNNTSSSSLPGQINSNNPSDALSNDLDALFNTSAYFDMSAIEAGTTSNTNNNNNNNNNNSYSGNDFSSAGIPGMTNSGGLGEPSAPYDRFETLTPITGNIMLTGTSYDQNNHTNSSSGSATYDNNTGFNINNNNGNNGNQGQISFDYGLNGMGFGGEALATEGMDSVSDGLKGNNPNGGLSAATILSLMEEGSFDYGSIFTDQAPLPMDVEQNL</sequence>
<dbReference type="PROSITE" id="PS50048">
    <property type="entry name" value="ZN2_CY6_FUNGAL_2"/>
    <property type="match status" value="1"/>
</dbReference>
<feature type="region of interest" description="Disordered" evidence="5">
    <location>
        <begin position="1"/>
        <end position="101"/>
    </location>
</feature>
<feature type="region of interest" description="Disordered" evidence="5">
    <location>
        <begin position="344"/>
        <end position="391"/>
    </location>
</feature>
<accession>A0A1B9I6S2</accession>
<gene>
    <name evidence="7" type="ORF">I206_03294</name>
    <name evidence="8" type="ORF">I206_102943</name>
</gene>
<dbReference type="SUPFAM" id="SSF57701">
    <property type="entry name" value="Zn2/Cys6 DNA-binding domain"/>
    <property type="match status" value="1"/>
</dbReference>
<evidence type="ECO:0000313" key="9">
    <source>
        <dbReference type="Proteomes" id="UP000094020"/>
    </source>
</evidence>
<reference evidence="7" key="1">
    <citation type="submission" date="2013-07" db="EMBL/GenBank/DDBJ databases">
        <title>The Genome Sequence of Cryptococcus pinus CBS10737.</title>
        <authorList>
            <consortium name="The Broad Institute Genome Sequencing Platform"/>
            <person name="Cuomo C."/>
            <person name="Litvintseva A."/>
            <person name="Chen Y."/>
            <person name="Heitman J."/>
            <person name="Sun S."/>
            <person name="Springer D."/>
            <person name="Dromer F."/>
            <person name="Young S.K."/>
            <person name="Zeng Q."/>
            <person name="Gargeya S."/>
            <person name="Fitzgerald M."/>
            <person name="Abouelleil A."/>
            <person name="Alvarado L."/>
            <person name="Berlin A.M."/>
            <person name="Chapman S.B."/>
            <person name="Dewar J."/>
            <person name="Goldberg J."/>
            <person name="Griggs A."/>
            <person name="Gujja S."/>
            <person name="Hansen M."/>
            <person name="Howarth C."/>
            <person name="Imamovic A."/>
            <person name="Larimer J."/>
            <person name="McCowan C."/>
            <person name="Murphy C."/>
            <person name="Pearson M."/>
            <person name="Priest M."/>
            <person name="Roberts A."/>
            <person name="Saif S."/>
            <person name="Shea T."/>
            <person name="Sykes S."/>
            <person name="Wortman J."/>
            <person name="Nusbaum C."/>
            <person name="Birren B."/>
        </authorList>
    </citation>
    <scope>NUCLEOTIDE SEQUENCE [LARGE SCALE GENOMIC DNA]</scope>
    <source>
        <strain evidence="7">CBS 10737</strain>
    </source>
</reference>
<feature type="compositionally biased region" description="Polar residues" evidence="5">
    <location>
        <begin position="1"/>
        <end position="12"/>
    </location>
</feature>
<evidence type="ECO:0000259" key="6">
    <source>
        <dbReference type="PROSITE" id="PS50048"/>
    </source>
</evidence>
<dbReference type="Proteomes" id="UP000094020">
    <property type="component" value="Chromosome 3"/>
</dbReference>
<dbReference type="KEGG" id="kpin:30171663"/>
<dbReference type="GO" id="GO:0005634">
    <property type="term" value="C:nucleus"/>
    <property type="evidence" value="ECO:0007669"/>
    <property type="project" value="UniProtKB-SubCell"/>
</dbReference>
<reference evidence="8" key="4">
    <citation type="submission" date="2024-02" db="EMBL/GenBank/DDBJ databases">
        <title>Comparative genomics of Cryptococcus and Kwoniella reveals pathogenesis evolution and contrasting modes of karyotype evolution via chromosome fusion or intercentromeric recombination.</title>
        <authorList>
            <person name="Coelho M.A."/>
            <person name="David-Palma M."/>
            <person name="Shea T."/>
            <person name="Bowers K."/>
            <person name="McGinley-Smith S."/>
            <person name="Mohammad A.W."/>
            <person name="Gnirke A."/>
            <person name="Yurkov A.M."/>
            <person name="Nowrousian M."/>
            <person name="Sun S."/>
            <person name="Cuomo C.A."/>
            <person name="Heitman J."/>
        </authorList>
    </citation>
    <scope>NUCLEOTIDE SEQUENCE</scope>
    <source>
        <strain evidence="8">CBS 10737</strain>
    </source>
</reference>
<comment type="subcellular location">
    <subcellularLocation>
        <location evidence="1">Nucleus</location>
    </subcellularLocation>
</comment>
<dbReference type="GO" id="GO:0000981">
    <property type="term" value="F:DNA-binding transcription factor activity, RNA polymerase II-specific"/>
    <property type="evidence" value="ECO:0007669"/>
    <property type="project" value="InterPro"/>
</dbReference>
<dbReference type="GO" id="GO:0006351">
    <property type="term" value="P:DNA-templated transcription"/>
    <property type="evidence" value="ECO:0007669"/>
    <property type="project" value="InterPro"/>
</dbReference>
<dbReference type="Pfam" id="PF04082">
    <property type="entry name" value="Fungal_trans"/>
    <property type="match status" value="1"/>
</dbReference>